<dbReference type="Gene3D" id="3.40.50.300">
    <property type="entry name" value="P-loop containing nucleotide triphosphate hydrolases"/>
    <property type="match status" value="1"/>
</dbReference>
<protein>
    <submittedName>
        <fullName evidence="5">ABC transporter ATP-binding protein</fullName>
    </submittedName>
</protein>
<evidence type="ECO:0000259" key="4">
    <source>
        <dbReference type="Pfam" id="PF00005"/>
    </source>
</evidence>
<name>A0A643F5V6_IDEDE</name>
<dbReference type="PANTHER" id="PTHR42939">
    <property type="entry name" value="ABC TRANSPORTER ATP-BINDING PROTEIN ALBC-RELATED"/>
    <property type="match status" value="1"/>
</dbReference>
<comment type="caution">
    <text evidence="5">The sequence shown here is derived from an EMBL/GenBank/DDBJ whole genome shotgun (WGS) entry which is preliminary data.</text>
</comment>
<dbReference type="InterPro" id="IPR027417">
    <property type="entry name" value="P-loop_NTPase"/>
</dbReference>
<dbReference type="AlphaFoldDB" id="A0A643F5V6"/>
<evidence type="ECO:0000256" key="1">
    <source>
        <dbReference type="ARBA" id="ARBA00022448"/>
    </source>
</evidence>
<reference evidence="5 6" key="1">
    <citation type="submission" date="2019-09" db="EMBL/GenBank/DDBJ databases">
        <title>Draft genome sequences of 48 bacterial type strains from the CCUG.</title>
        <authorList>
            <person name="Tunovic T."/>
            <person name="Pineiro-Iglesias B."/>
            <person name="Unosson C."/>
            <person name="Inganas E."/>
            <person name="Ohlen M."/>
            <person name="Cardew S."/>
            <person name="Jensie-Markopoulos S."/>
            <person name="Salva-Serra F."/>
            <person name="Jaen-Luchoro D."/>
            <person name="Karlsson R."/>
            <person name="Svensson-Stadler L."/>
            <person name="Chun J."/>
            <person name="Moore E."/>
        </authorList>
    </citation>
    <scope>NUCLEOTIDE SEQUENCE [LARGE SCALE GENOMIC DNA]</scope>
    <source>
        <strain evidence="5 6">CCUG 30977</strain>
    </source>
</reference>
<feature type="domain" description="ABC transporter" evidence="4">
    <location>
        <begin position="34"/>
        <end position="169"/>
    </location>
</feature>
<dbReference type="PANTHER" id="PTHR42939:SF1">
    <property type="entry name" value="ABC TRANSPORTER ATP-BINDING PROTEIN ALBC-RELATED"/>
    <property type="match status" value="1"/>
</dbReference>
<dbReference type="InterPro" id="IPR003439">
    <property type="entry name" value="ABC_transporter-like_ATP-bd"/>
</dbReference>
<keyword evidence="1" id="KW-0813">Transport</keyword>
<dbReference type="Proteomes" id="UP000430120">
    <property type="component" value="Unassembled WGS sequence"/>
</dbReference>
<sequence length="217" mass="23818">MSADAITLQLDQLAFAWPDRIVLQRCSTALKTGITWLRGPNGVGKSTLLQLLAGVLRPLQGTARLLRPGQPALDLQADHRLAWRHAVFWCGPGAVAYYHLSPLDFWSFLHGLYPDWQPLAVVRHAEAFGLGPHLDRPLASLSTGTQRKVWLVAALSAGTPVRLLDEPLNALDDEATAYLQDQLAQAQEERSALWLVASHDAPLPAHTGPVNEWRLAP</sequence>
<keyword evidence="6" id="KW-1185">Reference proteome</keyword>
<dbReference type="SUPFAM" id="SSF52540">
    <property type="entry name" value="P-loop containing nucleoside triphosphate hydrolases"/>
    <property type="match status" value="1"/>
</dbReference>
<dbReference type="Pfam" id="PF00005">
    <property type="entry name" value="ABC_tran"/>
    <property type="match status" value="1"/>
</dbReference>
<dbReference type="EMBL" id="VZPB01000093">
    <property type="protein sequence ID" value="KAB0572871.1"/>
    <property type="molecule type" value="Genomic_DNA"/>
</dbReference>
<dbReference type="RefSeq" id="WP_151125973.1">
    <property type="nucleotide sequence ID" value="NZ_CP088081.1"/>
</dbReference>
<evidence type="ECO:0000256" key="2">
    <source>
        <dbReference type="ARBA" id="ARBA00022741"/>
    </source>
</evidence>
<keyword evidence="3 5" id="KW-0067">ATP-binding</keyword>
<evidence type="ECO:0000313" key="5">
    <source>
        <dbReference type="EMBL" id="KAB0572871.1"/>
    </source>
</evidence>
<organism evidence="5 6">
    <name type="scientific">Ideonella dechloratans</name>
    <dbReference type="NCBI Taxonomy" id="36863"/>
    <lineage>
        <taxon>Bacteria</taxon>
        <taxon>Pseudomonadati</taxon>
        <taxon>Pseudomonadota</taxon>
        <taxon>Betaproteobacteria</taxon>
        <taxon>Burkholderiales</taxon>
        <taxon>Sphaerotilaceae</taxon>
        <taxon>Ideonella</taxon>
    </lineage>
</organism>
<evidence type="ECO:0000313" key="6">
    <source>
        <dbReference type="Proteomes" id="UP000430120"/>
    </source>
</evidence>
<dbReference type="GO" id="GO:0016887">
    <property type="term" value="F:ATP hydrolysis activity"/>
    <property type="evidence" value="ECO:0007669"/>
    <property type="project" value="InterPro"/>
</dbReference>
<keyword evidence="2" id="KW-0547">Nucleotide-binding</keyword>
<dbReference type="GO" id="GO:0005524">
    <property type="term" value="F:ATP binding"/>
    <property type="evidence" value="ECO:0007669"/>
    <property type="project" value="UniProtKB-KW"/>
</dbReference>
<gene>
    <name evidence="5" type="ORF">F7Q92_20760</name>
</gene>
<dbReference type="InterPro" id="IPR051782">
    <property type="entry name" value="ABC_Transporter_VariousFunc"/>
</dbReference>
<proteinExistence type="predicted"/>
<accession>A0A643F5V6</accession>
<dbReference type="OrthoDB" id="8772152at2"/>
<evidence type="ECO:0000256" key="3">
    <source>
        <dbReference type="ARBA" id="ARBA00022840"/>
    </source>
</evidence>